<dbReference type="InterPro" id="IPR036390">
    <property type="entry name" value="WH_DNA-bd_sf"/>
</dbReference>
<dbReference type="SMART" id="SM00347">
    <property type="entry name" value="HTH_MARR"/>
    <property type="match status" value="1"/>
</dbReference>
<feature type="domain" description="HTH marR-type" evidence="1">
    <location>
        <begin position="9"/>
        <end position="140"/>
    </location>
</feature>
<protein>
    <submittedName>
        <fullName evidence="2">Winged helix DNA-binding protein</fullName>
    </submittedName>
</protein>
<dbReference type="Pfam" id="PF12802">
    <property type="entry name" value="MarR_2"/>
    <property type="match status" value="1"/>
</dbReference>
<dbReference type="Proteomes" id="UP000606193">
    <property type="component" value="Unassembled WGS sequence"/>
</dbReference>
<keyword evidence="3" id="KW-1185">Reference proteome</keyword>
<dbReference type="InterPro" id="IPR000835">
    <property type="entry name" value="HTH_MarR-typ"/>
</dbReference>
<evidence type="ECO:0000313" key="2">
    <source>
        <dbReference type="EMBL" id="MBC8562840.1"/>
    </source>
</evidence>
<comment type="caution">
    <text evidence="2">The sequence shown here is derived from an EMBL/GenBank/DDBJ whole genome shotgun (WGS) entry which is preliminary data.</text>
</comment>
<dbReference type="GO" id="GO:0003677">
    <property type="term" value="F:DNA binding"/>
    <property type="evidence" value="ECO:0007669"/>
    <property type="project" value="UniProtKB-KW"/>
</dbReference>
<proteinExistence type="predicted"/>
<dbReference type="RefSeq" id="WP_249298097.1">
    <property type="nucleotide sequence ID" value="NZ_JACRSX010000012.1"/>
</dbReference>
<reference evidence="2 3" key="1">
    <citation type="submission" date="2020-08" db="EMBL/GenBank/DDBJ databases">
        <title>Genome public.</title>
        <authorList>
            <person name="Liu C."/>
            <person name="Sun Q."/>
        </authorList>
    </citation>
    <scope>NUCLEOTIDE SEQUENCE [LARGE SCALE GENOMIC DNA]</scope>
    <source>
        <strain evidence="2 3">NSJ-37</strain>
    </source>
</reference>
<organism evidence="2 3">
    <name type="scientific">Jutongia huaianensis</name>
    <dbReference type="NCBI Taxonomy" id="2763668"/>
    <lineage>
        <taxon>Bacteria</taxon>
        <taxon>Bacillati</taxon>
        <taxon>Bacillota</taxon>
        <taxon>Clostridia</taxon>
        <taxon>Lachnospirales</taxon>
        <taxon>Lachnospiraceae</taxon>
        <taxon>Jutongia</taxon>
    </lineage>
</organism>
<dbReference type="PROSITE" id="PS50995">
    <property type="entry name" value="HTH_MARR_2"/>
    <property type="match status" value="1"/>
</dbReference>
<keyword evidence="2" id="KW-0238">DNA-binding</keyword>
<sequence length="153" mass="17756">MKTPSKPYMSKIQMEFNHLYKELDDLYHEAALNTSLSDSAFDILYGIFMLGDGCLQRDICKTSCIPKQTINSSIRKLEKEGWIKLVPGKGRSMQIFLTDDGQHVMQEKIYPVIKAENKALDALTSEECEQILKLYQKYNIALRNEFLNIRRKE</sequence>
<accession>A0ABR7N2J6</accession>
<dbReference type="EMBL" id="JACRSX010000012">
    <property type="protein sequence ID" value="MBC8562840.1"/>
    <property type="molecule type" value="Genomic_DNA"/>
</dbReference>
<name>A0ABR7N2J6_9FIRM</name>
<evidence type="ECO:0000259" key="1">
    <source>
        <dbReference type="PROSITE" id="PS50995"/>
    </source>
</evidence>
<dbReference type="SUPFAM" id="SSF46785">
    <property type="entry name" value="Winged helix' DNA-binding domain"/>
    <property type="match status" value="1"/>
</dbReference>
<dbReference type="Gene3D" id="1.10.10.10">
    <property type="entry name" value="Winged helix-like DNA-binding domain superfamily/Winged helix DNA-binding domain"/>
    <property type="match status" value="1"/>
</dbReference>
<dbReference type="InterPro" id="IPR036388">
    <property type="entry name" value="WH-like_DNA-bd_sf"/>
</dbReference>
<evidence type="ECO:0000313" key="3">
    <source>
        <dbReference type="Proteomes" id="UP000606193"/>
    </source>
</evidence>
<gene>
    <name evidence="2" type="ORF">H8704_09410</name>
</gene>